<feature type="compositionally biased region" description="Gly residues" evidence="1">
    <location>
        <begin position="158"/>
        <end position="169"/>
    </location>
</feature>
<keyword evidence="3" id="KW-1185">Reference proteome</keyword>
<dbReference type="SMART" id="SM00154">
    <property type="entry name" value="ZnF_AN1"/>
    <property type="match status" value="1"/>
</dbReference>
<dbReference type="Gene3D" id="4.10.1110.10">
    <property type="entry name" value="AN1-like Zinc finger"/>
    <property type="match status" value="1"/>
</dbReference>
<organism evidence="2 3">
    <name type="scientific">Anopheles stephensi</name>
    <name type="common">Indo-Pakistan malaria mosquito</name>
    <dbReference type="NCBI Taxonomy" id="30069"/>
    <lineage>
        <taxon>Eukaryota</taxon>
        <taxon>Metazoa</taxon>
        <taxon>Ecdysozoa</taxon>
        <taxon>Arthropoda</taxon>
        <taxon>Hexapoda</taxon>
        <taxon>Insecta</taxon>
        <taxon>Pterygota</taxon>
        <taxon>Neoptera</taxon>
        <taxon>Endopterygota</taxon>
        <taxon>Diptera</taxon>
        <taxon>Nematocera</taxon>
        <taxon>Culicoidea</taxon>
        <taxon>Culicidae</taxon>
        <taxon>Anophelinae</taxon>
        <taxon>Anopheles</taxon>
    </lineage>
</organism>
<dbReference type="EnsemblMetazoa" id="ASTEI07929-RA">
    <property type="protein sequence ID" value="ASTEI07929-PA"/>
    <property type="gene ID" value="ASTEI07929"/>
</dbReference>
<evidence type="ECO:0000256" key="1">
    <source>
        <dbReference type="SAM" id="MobiDB-lite"/>
    </source>
</evidence>
<dbReference type="STRING" id="30069.A0A182YHJ3"/>
<dbReference type="VEuPathDB" id="VectorBase:ASTEI20_033948"/>
<accession>A0A182YHJ3</accession>
<protein>
    <submittedName>
        <fullName evidence="2">Uncharacterized protein</fullName>
    </submittedName>
</protein>
<dbReference type="SUPFAM" id="SSF118310">
    <property type="entry name" value="AN1-like Zinc finger"/>
    <property type="match status" value="1"/>
</dbReference>
<dbReference type="InterPro" id="IPR000058">
    <property type="entry name" value="Znf_AN1"/>
</dbReference>
<dbReference type="Proteomes" id="UP000076408">
    <property type="component" value="Unassembled WGS sequence"/>
</dbReference>
<reference evidence="3" key="1">
    <citation type="journal article" date="2014" name="Genome Biol.">
        <title>Genome analysis of a major urban malaria vector mosquito, Anopheles stephensi.</title>
        <authorList>
            <person name="Jiang X."/>
            <person name="Peery A."/>
            <person name="Hall A.B."/>
            <person name="Sharma A."/>
            <person name="Chen X.G."/>
            <person name="Waterhouse R.M."/>
            <person name="Komissarov A."/>
            <person name="Riehle M.M."/>
            <person name="Shouche Y."/>
            <person name="Sharakhova M.V."/>
            <person name="Lawson D."/>
            <person name="Pakpour N."/>
            <person name="Arensburger P."/>
            <person name="Davidson V.L."/>
            <person name="Eiglmeier K."/>
            <person name="Emrich S."/>
            <person name="George P."/>
            <person name="Kennedy R.C."/>
            <person name="Mane S.P."/>
            <person name="Maslen G."/>
            <person name="Oringanje C."/>
            <person name="Qi Y."/>
            <person name="Settlage R."/>
            <person name="Tojo M."/>
            <person name="Tubio J.M."/>
            <person name="Unger M.F."/>
            <person name="Wang B."/>
            <person name="Vernick K.D."/>
            <person name="Ribeiro J.M."/>
            <person name="James A.A."/>
            <person name="Michel K."/>
            <person name="Riehle M.A."/>
            <person name="Luckhart S."/>
            <person name="Sharakhov I.V."/>
            <person name="Tu Z."/>
        </authorList>
    </citation>
    <scope>NUCLEOTIDE SEQUENCE [LARGE SCALE GENOMIC DNA]</scope>
    <source>
        <strain evidence="3">Indian</strain>
    </source>
</reference>
<dbReference type="GO" id="GO:0008270">
    <property type="term" value="F:zinc ion binding"/>
    <property type="evidence" value="ECO:0007669"/>
    <property type="project" value="InterPro"/>
</dbReference>
<dbReference type="PROSITE" id="PS51039">
    <property type="entry name" value="ZF_AN1"/>
    <property type="match status" value="1"/>
</dbReference>
<dbReference type="VEuPathDB" id="VectorBase:ASTE000657"/>
<feature type="region of interest" description="Disordered" evidence="1">
    <location>
        <begin position="131"/>
        <end position="179"/>
    </location>
</feature>
<dbReference type="InterPro" id="IPR035896">
    <property type="entry name" value="AN1-like_Znf"/>
</dbReference>
<dbReference type="VEuPathDB" id="VectorBase:ASTEI07929"/>
<dbReference type="AlphaFoldDB" id="A0A182YHJ3"/>
<dbReference type="OMA" id="DYGTNDT"/>
<evidence type="ECO:0000313" key="3">
    <source>
        <dbReference type="Proteomes" id="UP000076408"/>
    </source>
</evidence>
<name>A0A182YHJ3_ANOST</name>
<proteinExistence type="predicted"/>
<evidence type="ECO:0000313" key="2">
    <source>
        <dbReference type="EnsemblMetazoa" id="ASTEI07929-PA"/>
    </source>
</evidence>
<feature type="compositionally biased region" description="Low complexity" evidence="1">
    <location>
        <begin position="145"/>
        <end position="157"/>
    </location>
</feature>
<reference evidence="2" key="2">
    <citation type="submission" date="2020-05" db="UniProtKB">
        <authorList>
            <consortium name="EnsemblMetazoa"/>
        </authorList>
    </citation>
    <scope>IDENTIFICATION</scope>
    <source>
        <strain evidence="2">Indian</strain>
    </source>
</reference>
<sequence length="179" mass="19450">MSQGNSTSKTPTDEDTALVLNTDPKVVTKAAELLQPINTQVVDKNLDRVLEAVKIVDLTCDFKGCKQKTNLVGTDCSFCKDRFCFKHSLPEIHGCGEAVKRKERELFLHPMTGKAKAEQYEKQKAQVRLTQKLKQMSLERKQKPSSGGSSTKATGSTGATGGRGGGSASRGGRRRPNNP</sequence>
<dbReference type="Pfam" id="PF01428">
    <property type="entry name" value="zf-AN1"/>
    <property type="match status" value="1"/>
</dbReference>